<keyword evidence="1" id="KW-0472">Membrane</keyword>
<comment type="caution">
    <text evidence="2">The sequence shown here is derived from an EMBL/GenBank/DDBJ whole genome shotgun (WGS) entry which is preliminary data.</text>
</comment>
<keyword evidence="1" id="KW-0812">Transmembrane</keyword>
<protein>
    <submittedName>
        <fullName evidence="2">DUF2905 family protein</fullName>
    </submittedName>
</protein>
<feature type="transmembrane region" description="Helical" evidence="1">
    <location>
        <begin position="44"/>
        <end position="62"/>
    </location>
</feature>
<dbReference type="EMBL" id="WTVQ01000016">
    <property type="protein sequence ID" value="NMG75307.1"/>
    <property type="molecule type" value="Genomic_DNA"/>
</dbReference>
<proteinExistence type="predicted"/>
<keyword evidence="3" id="KW-1185">Reference proteome</keyword>
<evidence type="ECO:0000313" key="3">
    <source>
        <dbReference type="Proteomes" id="UP000648984"/>
    </source>
</evidence>
<evidence type="ECO:0000256" key="1">
    <source>
        <dbReference type="SAM" id="Phobius"/>
    </source>
</evidence>
<organism evidence="2 3">
    <name type="scientific">Aromatoleum diolicum</name>
    <dbReference type="NCBI Taxonomy" id="75796"/>
    <lineage>
        <taxon>Bacteria</taxon>
        <taxon>Pseudomonadati</taxon>
        <taxon>Pseudomonadota</taxon>
        <taxon>Betaproteobacteria</taxon>
        <taxon>Rhodocyclales</taxon>
        <taxon>Rhodocyclaceae</taxon>
        <taxon>Aromatoleum</taxon>
    </lineage>
</organism>
<keyword evidence="1" id="KW-1133">Transmembrane helix</keyword>
<sequence>MFKWLVVLVLMVLVTGLFRPGLTRTLRLGHLPGDLHFSLRGHAFHLPFTSTILLSLLAWAILRAI</sequence>
<accession>A0ABX1QA99</accession>
<gene>
    <name evidence="2" type="ORF">GPA25_11125</name>
</gene>
<dbReference type="Proteomes" id="UP000648984">
    <property type="component" value="Unassembled WGS sequence"/>
</dbReference>
<dbReference type="InterPro" id="IPR021320">
    <property type="entry name" value="DUF2905"/>
</dbReference>
<dbReference type="RefSeq" id="WP_169260457.1">
    <property type="nucleotide sequence ID" value="NZ_WTVQ01000016.1"/>
</dbReference>
<name>A0ABX1QA99_9RHOO</name>
<evidence type="ECO:0000313" key="2">
    <source>
        <dbReference type="EMBL" id="NMG75307.1"/>
    </source>
</evidence>
<dbReference type="Pfam" id="PF11146">
    <property type="entry name" value="DUF2905"/>
    <property type="match status" value="1"/>
</dbReference>
<reference evidence="2 3" key="1">
    <citation type="submission" date="2019-12" db="EMBL/GenBank/DDBJ databases">
        <title>Comparative genomics gives insights into the taxonomy of the Azoarcus-Aromatoleum group and reveals separate origins of nif in the plant-associated Azoarcus and non-plant-associated Aromatoleum sub-groups.</title>
        <authorList>
            <person name="Lafos M."/>
            <person name="Maluk M."/>
            <person name="Batista M."/>
            <person name="Junghare M."/>
            <person name="Carmona M."/>
            <person name="Faoro H."/>
            <person name="Cruz L.M."/>
            <person name="Battistoni F."/>
            <person name="De Souza E."/>
            <person name="Pedrosa F."/>
            <person name="Chen W.-M."/>
            <person name="Poole P.S."/>
            <person name="Dixon R.A."/>
            <person name="James E.K."/>
        </authorList>
    </citation>
    <scope>NUCLEOTIDE SEQUENCE [LARGE SCALE GENOMIC DNA]</scope>
    <source>
        <strain evidence="2 3">22Lin</strain>
    </source>
</reference>